<dbReference type="PATRIC" id="fig|1158612.3.peg.1889"/>
<evidence type="ECO:0000256" key="6">
    <source>
        <dbReference type="ARBA" id="ARBA00022679"/>
    </source>
</evidence>
<evidence type="ECO:0000256" key="11">
    <source>
        <dbReference type="ARBA" id="ARBA00022989"/>
    </source>
</evidence>
<dbReference type="PANTHER" id="PTHR45528:SF1">
    <property type="entry name" value="SENSOR HISTIDINE KINASE CPXA"/>
    <property type="match status" value="1"/>
</dbReference>
<evidence type="ECO:0000256" key="14">
    <source>
        <dbReference type="SAM" id="Phobius"/>
    </source>
</evidence>
<keyword evidence="4" id="KW-1003">Cell membrane</keyword>
<dbReference type="InterPro" id="IPR004358">
    <property type="entry name" value="Sig_transdc_His_kin-like_C"/>
</dbReference>
<dbReference type="Proteomes" id="UP000013840">
    <property type="component" value="Unassembled WGS sequence"/>
</dbReference>
<keyword evidence="6" id="KW-0808">Transferase</keyword>
<dbReference type="FunFam" id="3.30.565.10:FF:000006">
    <property type="entry name" value="Sensor histidine kinase WalK"/>
    <property type="match status" value="1"/>
</dbReference>
<organism evidence="16 17">
    <name type="scientific">Enterococcus caccae ATCC BAA-1240</name>
    <dbReference type="NCBI Taxonomy" id="1158612"/>
    <lineage>
        <taxon>Bacteria</taxon>
        <taxon>Bacillati</taxon>
        <taxon>Bacillota</taxon>
        <taxon>Bacilli</taxon>
        <taxon>Lactobacillales</taxon>
        <taxon>Enterococcaceae</taxon>
        <taxon>Enterococcus</taxon>
    </lineage>
</organism>
<dbReference type="GO" id="GO:0000155">
    <property type="term" value="F:phosphorelay sensor kinase activity"/>
    <property type="evidence" value="ECO:0007669"/>
    <property type="project" value="InterPro"/>
</dbReference>
<evidence type="ECO:0000259" key="15">
    <source>
        <dbReference type="PROSITE" id="PS50109"/>
    </source>
</evidence>
<evidence type="ECO:0000256" key="12">
    <source>
        <dbReference type="ARBA" id="ARBA00023012"/>
    </source>
</evidence>
<dbReference type="Gene3D" id="6.10.340.10">
    <property type="match status" value="1"/>
</dbReference>
<keyword evidence="12" id="KW-0902">Two-component regulatory system</keyword>
<keyword evidence="17" id="KW-1185">Reference proteome</keyword>
<dbReference type="InterPro" id="IPR005467">
    <property type="entry name" value="His_kinase_dom"/>
</dbReference>
<dbReference type="PROSITE" id="PS50109">
    <property type="entry name" value="HIS_KIN"/>
    <property type="match status" value="1"/>
</dbReference>
<comment type="catalytic activity">
    <reaction evidence="1">
        <text>ATP + protein L-histidine = ADP + protein N-phospho-L-histidine.</text>
        <dbReference type="EC" id="2.7.13.3"/>
    </reaction>
</comment>
<dbReference type="GO" id="GO:0005524">
    <property type="term" value="F:ATP binding"/>
    <property type="evidence" value="ECO:0007669"/>
    <property type="project" value="UniProtKB-KW"/>
</dbReference>
<feature type="transmembrane region" description="Helical" evidence="14">
    <location>
        <begin position="7"/>
        <end position="27"/>
    </location>
</feature>
<dbReference type="eggNOG" id="COG5002">
    <property type="taxonomic scope" value="Bacteria"/>
</dbReference>
<dbReference type="Pfam" id="PF02518">
    <property type="entry name" value="HATPase_c"/>
    <property type="match status" value="1"/>
</dbReference>
<evidence type="ECO:0000256" key="8">
    <source>
        <dbReference type="ARBA" id="ARBA00022741"/>
    </source>
</evidence>
<dbReference type="CDD" id="cd00082">
    <property type="entry name" value="HisKA"/>
    <property type="match status" value="1"/>
</dbReference>
<evidence type="ECO:0000313" key="16">
    <source>
        <dbReference type="EMBL" id="EOL45107.1"/>
    </source>
</evidence>
<dbReference type="EC" id="2.7.13.3" evidence="3"/>
<dbReference type="PRINTS" id="PR00344">
    <property type="entry name" value="BCTRLSENSOR"/>
</dbReference>
<dbReference type="AlphaFoldDB" id="R3WCA8"/>
<sequence>MSLQKRITLLVSIVLMSMLALMVYFSLNSAVVLFSVEQLGAGSATSHSDLSNAEDSARIVLKPEGLNKQVAVAQRKFYMRTIIFLIILGVVGIVATYLLVGRSLKSLVNLQKAMNKLDSSILGKELLVEDSQPVEIQKLATSFNEMNIRLKDSFVRQKLFLDNAAHELRTPLTVITTYAQLLQMQHTNYSKEDQKIIETILFSCSKLEGILTQLLLISNENEIEIEENIDSNALIMEVSSELSDKAQEKQMVIRNISNHSYVFNGNRVLMALVFKNLIDNAIKYGSSNSVVEIDVKDMDTFIQFSVKNYGIGIKQEDKKKIFEPFYRVEELDRQVKGSGLGLALVKKIIEKHSGKIRCVSEGNEVTFLFTLSKFW</sequence>
<evidence type="ECO:0000256" key="7">
    <source>
        <dbReference type="ARBA" id="ARBA00022692"/>
    </source>
</evidence>
<dbReference type="InterPro" id="IPR036097">
    <property type="entry name" value="HisK_dim/P_sf"/>
</dbReference>
<name>R3WCA8_9ENTE</name>
<gene>
    <name evidence="16" type="ORF">UC7_01913</name>
</gene>
<keyword evidence="10" id="KW-0067">ATP-binding</keyword>
<dbReference type="SUPFAM" id="SSF47384">
    <property type="entry name" value="Homodimeric domain of signal transducing histidine kinase"/>
    <property type="match status" value="1"/>
</dbReference>
<evidence type="ECO:0000256" key="10">
    <source>
        <dbReference type="ARBA" id="ARBA00022840"/>
    </source>
</evidence>
<dbReference type="CDD" id="cd00075">
    <property type="entry name" value="HATPase"/>
    <property type="match status" value="1"/>
</dbReference>
<evidence type="ECO:0000256" key="2">
    <source>
        <dbReference type="ARBA" id="ARBA00004651"/>
    </source>
</evidence>
<dbReference type="STRING" id="317735.RU98_GL002939"/>
<protein>
    <recommendedName>
        <fullName evidence="3">histidine kinase</fullName>
        <ecNumber evidence="3">2.7.13.3</ecNumber>
    </recommendedName>
</protein>
<keyword evidence="7 14" id="KW-0812">Transmembrane</keyword>
<dbReference type="SMART" id="SM00388">
    <property type="entry name" value="HisKA"/>
    <property type="match status" value="1"/>
</dbReference>
<evidence type="ECO:0000256" key="1">
    <source>
        <dbReference type="ARBA" id="ARBA00000085"/>
    </source>
</evidence>
<evidence type="ECO:0000256" key="5">
    <source>
        <dbReference type="ARBA" id="ARBA00022553"/>
    </source>
</evidence>
<dbReference type="SMART" id="SM00387">
    <property type="entry name" value="HATPase_c"/>
    <property type="match status" value="1"/>
</dbReference>
<dbReference type="InterPro" id="IPR003661">
    <property type="entry name" value="HisK_dim/P_dom"/>
</dbReference>
<keyword evidence="5" id="KW-0597">Phosphoprotein</keyword>
<dbReference type="InterPro" id="IPR050398">
    <property type="entry name" value="HssS/ArlS-like"/>
</dbReference>
<evidence type="ECO:0000256" key="3">
    <source>
        <dbReference type="ARBA" id="ARBA00012438"/>
    </source>
</evidence>
<dbReference type="GO" id="GO:0005886">
    <property type="term" value="C:plasma membrane"/>
    <property type="evidence" value="ECO:0007669"/>
    <property type="project" value="UniProtKB-SubCell"/>
</dbReference>
<comment type="subcellular location">
    <subcellularLocation>
        <location evidence="2">Cell membrane</location>
        <topology evidence="2">Multi-pass membrane protein</topology>
    </subcellularLocation>
</comment>
<keyword evidence="13 14" id="KW-0472">Membrane</keyword>
<dbReference type="Gene3D" id="3.30.565.10">
    <property type="entry name" value="Histidine kinase-like ATPase, C-terminal domain"/>
    <property type="match status" value="1"/>
</dbReference>
<evidence type="ECO:0000256" key="13">
    <source>
        <dbReference type="ARBA" id="ARBA00023136"/>
    </source>
</evidence>
<feature type="transmembrane region" description="Helical" evidence="14">
    <location>
        <begin position="77"/>
        <end position="100"/>
    </location>
</feature>
<proteinExistence type="predicted"/>
<evidence type="ECO:0000256" key="9">
    <source>
        <dbReference type="ARBA" id="ARBA00022777"/>
    </source>
</evidence>
<dbReference type="RefSeq" id="WP_010772022.1">
    <property type="nucleotide sequence ID" value="NZ_KB946334.1"/>
</dbReference>
<dbReference type="Pfam" id="PF00512">
    <property type="entry name" value="HisKA"/>
    <property type="match status" value="1"/>
</dbReference>
<reference evidence="16 17" key="1">
    <citation type="submission" date="2013-02" db="EMBL/GenBank/DDBJ databases">
        <title>The Genome Sequence of Enterococcus caccae BAA-1240.</title>
        <authorList>
            <consortium name="The Broad Institute Genome Sequencing Platform"/>
            <consortium name="The Broad Institute Genome Sequencing Center for Infectious Disease"/>
            <person name="Earl A.M."/>
            <person name="Gilmore M.S."/>
            <person name="Lebreton F."/>
            <person name="Walker B."/>
            <person name="Young S.K."/>
            <person name="Zeng Q."/>
            <person name="Gargeya S."/>
            <person name="Fitzgerald M."/>
            <person name="Haas B."/>
            <person name="Abouelleil A."/>
            <person name="Alvarado L."/>
            <person name="Arachchi H.M."/>
            <person name="Berlin A.M."/>
            <person name="Chapman S.B."/>
            <person name="Dewar J."/>
            <person name="Goldberg J."/>
            <person name="Griggs A."/>
            <person name="Gujja S."/>
            <person name="Hansen M."/>
            <person name="Howarth C."/>
            <person name="Imamovic A."/>
            <person name="Larimer J."/>
            <person name="McCowan C."/>
            <person name="Murphy C."/>
            <person name="Neiman D."/>
            <person name="Pearson M."/>
            <person name="Priest M."/>
            <person name="Roberts A."/>
            <person name="Saif S."/>
            <person name="Shea T."/>
            <person name="Sisk P."/>
            <person name="Sykes S."/>
            <person name="Wortman J."/>
            <person name="Nusbaum C."/>
            <person name="Birren B."/>
        </authorList>
    </citation>
    <scope>NUCLEOTIDE SEQUENCE [LARGE SCALE GENOMIC DNA]</scope>
    <source>
        <strain evidence="16 17">ATCC BAA-1240</strain>
    </source>
</reference>
<dbReference type="EMBL" id="AJAU01000018">
    <property type="protein sequence ID" value="EOL45107.1"/>
    <property type="molecule type" value="Genomic_DNA"/>
</dbReference>
<keyword evidence="9" id="KW-0418">Kinase</keyword>
<comment type="caution">
    <text evidence="16">The sequence shown here is derived from an EMBL/GenBank/DDBJ whole genome shotgun (WGS) entry which is preliminary data.</text>
</comment>
<keyword evidence="8" id="KW-0547">Nucleotide-binding</keyword>
<evidence type="ECO:0000313" key="17">
    <source>
        <dbReference type="Proteomes" id="UP000013840"/>
    </source>
</evidence>
<dbReference type="InterPro" id="IPR003594">
    <property type="entry name" value="HATPase_dom"/>
</dbReference>
<dbReference type="Gene3D" id="1.10.287.130">
    <property type="match status" value="1"/>
</dbReference>
<evidence type="ECO:0000256" key="4">
    <source>
        <dbReference type="ARBA" id="ARBA00022475"/>
    </source>
</evidence>
<dbReference type="PANTHER" id="PTHR45528">
    <property type="entry name" value="SENSOR HISTIDINE KINASE CPXA"/>
    <property type="match status" value="1"/>
</dbReference>
<feature type="domain" description="Histidine kinase" evidence="15">
    <location>
        <begin position="163"/>
        <end position="375"/>
    </location>
</feature>
<keyword evidence="11 14" id="KW-1133">Transmembrane helix</keyword>
<dbReference type="SUPFAM" id="SSF55874">
    <property type="entry name" value="ATPase domain of HSP90 chaperone/DNA topoisomerase II/histidine kinase"/>
    <property type="match status" value="1"/>
</dbReference>
<accession>R3WCA8</accession>
<dbReference type="InterPro" id="IPR036890">
    <property type="entry name" value="HATPase_C_sf"/>
</dbReference>